<dbReference type="PANTHER" id="PTHR35796">
    <property type="entry name" value="HYPOTHETICAL CYTOSOLIC PROTEIN"/>
    <property type="match status" value="1"/>
</dbReference>
<sequence length="342" mass="38573">MAFSLEDEDDRAFKAALSFANECVLDDDEVEDAAALRNTALMQLDDEWAAMSGFTFNNTAIETSFGSVDMTPTLAAIPTKTRSRAASNRKRRMELNKRKKLLRKAGIYGDDNWMSKDSRLEIAYLHERIEKLHLDFQKRASHLTNDCSTFMDFAFSNQHIVRVLSSRSGGARDFPLLFRHLETARQEVDAVFASNGLANMVLTPSDVHIREGVDGKYLEAFSNKVLPFGLRAATEATWDHFKGSEKHRGNGNIYEKTAKSLDDPYTIIEEFTKEMHSKHARADIRAQQIVRRYVEPDRDIVIWVSVAEPAEIKHKILQAAEGGSQHDQHAAEASEGIGKRVL</sequence>
<accession>A0A8T1ILT4</accession>
<dbReference type="Proteomes" id="UP000760860">
    <property type="component" value="Unassembled WGS sequence"/>
</dbReference>
<organism evidence="2 3">
    <name type="scientific">Phytophthora cactorum</name>
    <dbReference type="NCBI Taxonomy" id="29920"/>
    <lineage>
        <taxon>Eukaryota</taxon>
        <taxon>Sar</taxon>
        <taxon>Stramenopiles</taxon>
        <taxon>Oomycota</taxon>
        <taxon>Peronosporomycetes</taxon>
        <taxon>Peronosporales</taxon>
        <taxon>Peronosporaceae</taxon>
        <taxon>Phytophthora</taxon>
    </lineage>
</organism>
<proteinExistence type="predicted"/>
<dbReference type="AlphaFoldDB" id="A0A8T1ILT4"/>
<dbReference type="PANTHER" id="PTHR35796:SF3">
    <property type="entry name" value="BHLH DOMAIN-CONTAINING PROTEIN"/>
    <property type="match status" value="1"/>
</dbReference>
<gene>
    <name evidence="2" type="ORF">PC129_g4243</name>
</gene>
<comment type="caution">
    <text evidence="2">The sequence shown here is derived from an EMBL/GenBank/DDBJ whole genome shotgun (WGS) entry which is preliminary data.</text>
</comment>
<feature type="region of interest" description="Disordered" evidence="1">
    <location>
        <begin position="320"/>
        <end position="342"/>
    </location>
</feature>
<evidence type="ECO:0000313" key="2">
    <source>
        <dbReference type="EMBL" id="KAG3225093.1"/>
    </source>
</evidence>
<protein>
    <recommendedName>
        <fullName evidence="4">M96 mating-specific protein family</fullName>
    </recommendedName>
</protein>
<reference evidence="2" key="1">
    <citation type="submission" date="2018-05" db="EMBL/GenBank/DDBJ databases">
        <title>Effector identification in a new, highly contiguous assembly of the strawberry crown rot pathogen Phytophthora cactorum.</title>
        <authorList>
            <person name="Armitage A.D."/>
            <person name="Nellist C.F."/>
            <person name="Bates H."/>
            <person name="Vickerstaff R.J."/>
            <person name="Harrison R.J."/>
        </authorList>
    </citation>
    <scope>NUCLEOTIDE SEQUENCE</scope>
    <source>
        <strain evidence="2">P421</strain>
    </source>
</reference>
<name>A0A8T1ILT4_9STRA</name>
<dbReference type="EMBL" id="RCMV01000093">
    <property type="protein sequence ID" value="KAG3225093.1"/>
    <property type="molecule type" value="Genomic_DNA"/>
</dbReference>
<evidence type="ECO:0008006" key="4">
    <source>
        <dbReference type="Google" id="ProtNLM"/>
    </source>
</evidence>
<evidence type="ECO:0000313" key="3">
    <source>
        <dbReference type="Proteomes" id="UP000760860"/>
    </source>
</evidence>
<evidence type="ECO:0000256" key="1">
    <source>
        <dbReference type="SAM" id="MobiDB-lite"/>
    </source>
</evidence>